<evidence type="ECO:0000256" key="2">
    <source>
        <dbReference type="ARBA" id="ARBA00006024"/>
    </source>
</evidence>
<accession>A0A0R2KVC3</accession>
<dbReference type="PROSITE" id="PS01229">
    <property type="entry name" value="COF_2"/>
    <property type="match status" value="1"/>
</dbReference>
<organism evidence="18 19">
    <name type="scientific">Pediococcus stilesii</name>
    <dbReference type="NCBI Taxonomy" id="331679"/>
    <lineage>
        <taxon>Bacteria</taxon>
        <taxon>Bacillati</taxon>
        <taxon>Bacillota</taxon>
        <taxon>Bacilli</taxon>
        <taxon>Lactobacillales</taxon>
        <taxon>Lactobacillaceae</taxon>
        <taxon>Pediococcus</taxon>
    </lineage>
</organism>
<dbReference type="InterPro" id="IPR023299">
    <property type="entry name" value="ATPase_P-typ_cyto_dom_N"/>
</dbReference>
<gene>
    <name evidence="18" type="ORF">IV81_GL000407</name>
</gene>
<evidence type="ECO:0000256" key="14">
    <source>
        <dbReference type="ARBA" id="ARBA00039103"/>
    </source>
</evidence>
<evidence type="ECO:0000256" key="10">
    <source>
        <dbReference type="ARBA" id="ARBA00022967"/>
    </source>
</evidence>
<comment type="subcellular location">
    <subcellularLocation>
        <location evidence="1">Cell membrane</location>
        <topology evidence="1">Multi-pass membrane protein</topology>
    </subcellularLocation>
</comment>
<dbReference type="PANTHER" id="PTHR48085">
    <property type="entry name" value="CADMIUM/ZINC-TRANSPORTING ATPASE HMA2-RELATED"/>
    <property type="match status" value="1"/>
</dbReference>
<dbReference type="InterPro" id="IPR051014">
    <property type="entry name" value="Cation_Transport_ATPase_IB"/>
</dbReference>
<feature type="transmembrane region" description="Helical" evidence="16">
    <location>
        <begin position="35"/>
        <end position="56"/>
    </location>
</feature>
<dbReference type="GO" id="GO:0016887">
    <property type="term" value="F:ATP hydrolysis activity"/>
    <property type="evidence" value="ECO:0007669"/>
    <property type="project" value="InterPro"/>
</dbReference>
<keyword evidence="12" id="KW-0186">Copper</keyword>
<dbReference type="NCBIfam" id="TIGR01511">
    <property type="entry name" value="ATPase-IB1_Cu"/>
    <property type="match status" value="1"/>
</dbReference>
<dbReference type="CDD" id="cd02079">
    <property type="entry name" value="P-type_ATPase_HM"/>
    <property type="match status" value="1"/>
</dbReference>
<dbReference type="FunFam" id="2.70.150.10:FF:000020">
    <property type="entry name" value="Copper-exporting P-type ATPase A"/>
    <property type="match status" value="1"/>
</dbReference>
<keyword evidence="6 16" id="KW-0479">Metal-binding</keyword>
<protein>
    <recommendedName>
        <fullName evidence="14">Cd(2+)-exporting ATPase</fullName>
        <ecNumber evidence="14">7.2.2.21</ecNumber>
    </recommendedName>
</protein>
<dbReference type="GO" id="GO:0005524">
    <property type="term" value="F:ATP binding"/>
    <property type="evidence" value="ECO:0007669"/>
    <property type="project" value="UniProtKB-UniRule"/>
</dbReference>
<reference evidence="18 19" key="1">
    <citation type="journal article" date="2015" name="Genome Announc.">
        <title>Expanding the biotechnology potential of lactobacilli through comparative genomics of 213 strains and associated genera.</title>
        <authorList>
            <person name="Sun Z."/>
            <person name="Harris H.M."/>
            <person name="McCann A."/>
            <person name="Guo C."/>
            <person name="Argimon S."/>
            <person name="Zhang W."/>
            <person name="Yang X."/>
            <person name="Jeffery I.B."/>
            <person name="Cooney J.C."/>
            <person name="Kagawa T.F."/>
            <person name="Liu W."/>
            <person name="Song Y."/>
            <person name="Salvetti E."/>
            <person name="Wrobel A."/>
            <person name="Rasinkangas P."/>
            <person name="Parkhill J."/>
            <person name="Rea M.C."/>
            <person name="O'Sullivan O."/>
            <person name="Ritari J."/>
            <person name="Douillard F.P."/>
            <person name="Paul Ross R."/>
            <person name="Yang R."/>
            <person name="Briner A.E."/>
            <person name="Felis G.E."/>
            <person name="de Vos W.M."/>
            <person name="Barrangou R."/>
            <person name="Klaenhammer T.R."/>
            <person name="Caufield P.W."/>
            <person name="Cui Y."/>
            <person name="Zhang H."/>
            <person name="O'Toole P.W."/>
        </authorList>
    </citation>
    <scope>NUCLEOTIDE SEQUENCE [LARGE SCALE GENOMIC DNA]</scope>
    <source>
        <strain evidence="18 19">DSM 18001</strain>
    </source>
</reference>
<evidence type="ECO:0000256" key="1">
    <source>
        <dbReference type="ARBA" id="ARBA00004651"/>
    </source>
</evidence>
<dbReference type="PRINTS" id="PR00119">
    <property type="entry name" value="CATATPASE"/>
</dbReference>
<keyword evidence="8" id="KW-0813">Transport</keyword>
<evidence type="ECO:0000313" key="18">
    <source>
        <dbReference type="EMBL" id="KRN93523.1"/>
    </source>
</evidence>
<dbReference type="Gene3D" id="3.40.50.1000">
    <property type="entry name" value="HAD superfamily/HAD-like"/>
    <property type="match status" value="1"/>
</dbReference>
<dbReference type="Proteomes" id="UP000051859">
    <property type="component" value="Unassembled WGS sequence"/>
</dbReference>
<proteinExistence type="inferred from homology"/>
<dbReference type="InterPro" id="IPR001757">
    <property type="entry name" value="P_typ_ATPase"/>
</dbReference>
<keyword evidence="11 16" id="KW-1133">Transmembrane helix</keyword>
<evidence type="ECO:0000256" key="6">
    <source>
        <dbReference type="ARBA" id="ARBA00022723"/>
    </source>
</evidence>
<dbReference type="InterPro" id="IPR036412">
    <property type="entry name" value="HAD-like_sf"/>
</dbReference>
<dbReference type="Gene3D" id="2.70.150.10">
    <property type="entry name" value="Calcium-transporting ATPase, cytoplasmic transduction domain A"/>
    <property type="match status" value="1"/>
</dbReference>
<dbReference type="PATRIC" id="fig|331679.3.peg.413"/>
<dbReference type="InterPro" id="IPR027256">
    <property type="entry name" value="P-typ_ATPase_IB"/>
</dbReference>
<dbReference type="Pfam" id="PF00122">
    <property type="entry name" value="E1-E2_ATPase"/>
    <property type="match status" value="1"/>
</dbReference>
<dbReference type="GO" id="GO:0008551">
    <property type="term" value="F:P-type cadmium transporter activity"/>
    <property type="evidence" value="ECO:0007669"/>
    <property type="project" value="UniProtKB-EC"/>
</dbReference>
<dbReference type="EC" id="7.2.2.21" evidence="14"/>
<comment type="similarity">
    <text evidence="2 16">Belongs to the cation transport ATPase (P-type) (TC 3.A.3) family. Type IB subfamily.</text>
</comment>
<dbReference type="Pfam" id="PF00702">
    <property type="entry name" value="Hydrolase"/>
    <property type="match status" value="1"/>
</dbReference>
<evidence type="ECO:0000256" key="11">
    <source>
        <dbReference type="ARBA" id="ARBA00022989"/>
    </source>
</evidence>
<sequence>MVKIQKFFTQYWNQITILAGILTGLGLIGQHALKLLLFANIVYGLATIIAGVPILFKAISALQARVMSIELLVSIAVVGAVLIGEFEESAMVTFLFIFGNFLEQRTLQRTHKAIQNLTEMQPTQATLLVDNQEQIVDIDDVDEGDQLIVRVGDQIPVDGIIIQGDAEIDEALITGESKLAHKHANDEAFMGSIVENGQIIIEAQKVGEDTTFGKIVELVEDAQDNQAPVSRFIDQFAKYYTPLVLVLAIAVFAWTQDVRLAITILVLACPGALVIGAPVSNVAGIGRGAKAGILIKGGSVVDQLAKVDTILFDKTGTVTEGHPTVKTIKQYEKAEWLKVAAELEKQTNHPLARSVVDYYERQSGLTVNSTEIIPETVKGIGVKARYQGQLIWIGSRRILSETNVQLSIEQQKDLNEIERDGQSVILMTVNQKLVLMIGLIDQVRNGVKETFEQLRQAGVNNLWMLTGDNHVIANKVAEEIGIDQVQAEMLPEDKAAFLMKLQNEGHRILFIGDGINDSPSIAKADVGIAMGSGTDVAIETSDVVLIDSDFDNVWNARQIAKATVNNTIQNVTIAVGTVALLMVGLMYGWVDMASGMFFHEASILIVIFNAMRLLRMKFKNKRKLDNRAIDNPSIKIDQA</sequence>
<dbReference type="SFLD" id="SFLDS00003">
    <property type="entry name" value="Haloacid_Dehalogenase"/>
    <property type="match status" value="1"/>
</dbReference>
<feature type="transmembrane region" description="Helical" evidence="16">
    <location>
        <begin position="571"/>
        <end position="590"/>
    </location>
</feature>
<dbReference type="GO" id="GO:0005886">
    <property type="term" value="C:plasma membrane"/>
    <property type="evidence" value="ECO:0007669"/>
    <property type="project" value="UniProtKB-SubCell"/>
</dbReference>
<dbReference type="InterPro" id="IPR059000">
    <property type="entry name" value="ATPase_P-type_domA"/>
</dbReference>
<dbReference type="SUPFAM" id="SSF81665">
    <property type="entry name" value="Calcium ATPase, transmembrane domain M"/>
    <property type="match status" value="1"/>
</dbReference>
<evidence type="ECO:0000256" key="9">
    <source>
        <dbReference type="ARBA" id="ARBA00022840"/>
    </source>
</evidence>
<dbReference type="EMBL" id="JQBX01000013">
    <property type="protein sequence ID" value="KRN93523.1"/>
    <property type="molecule type" value="Genomic_DNA"/>
</dbReference>
<dbReference type="InterPro" id="IPR008250">
    <property type="entry name" value="ATPase_P-typ_transduc_dom_A_sf"/>
</dbReference>
<keyword evidence="8" id="KW-0187">Copper transport</keyword>
<comment type="caution">
    <text evidence="18">The sequence shown here is derived from an EMBL/GenBank/DDBJ whole genome shotgun (WGS) entry which is preliminary data.</text>
</comment>
<evidence type="ECO:0000256" key="5">
    <source>
        <dbReference type="ARBA" id="ARBA00022692"/>
    </source>
</evidence>
<dbReference type="PROSITE" id="PS00154">
    <property type="entry name" value="ATPASE_E1_E2"/>
    <property type="match status" value="1"/>
</dbReference>
<dbReference type="RefSeq" id="WP_057803490.1">
    <property type="nucleotide sequence ID" value="NZ_JQBX01000013.1"/>
</dbReference>
<keyword evidence="8" id="KW-0406">Ion transport</keyword>
<evidence type="ECO:0000256" key="7">
    <source>
        <dbReference type="ARBA" id="ARBA00022741"/>
    </source>
</evidence>
<feature type="domain" description="P-type ATPase A" evidence="17">
    <location>
        <begin position="119"/>
        <end position="220"/>
    </location>
</feature>
<feature type="transmembrane region" description="Helical" evidence="16">
    <location>
        <begin position="236"/>
        <end position="254"/>
    </location>
</feature>
<keyword evidence="5 16" id="KW-0812">Transmembrane</keyword>
<name>A0A0R2KVC3_9LACO</name>
<dbReference type="PANTHER" id="PTHR48085:SF5">
    <property type="entry name" value="CADMIUM_ZINC-TRANSPORTING ATPASE HMA4-RELATED"/>
    <property type="match status" value="1"/>
</dbReference>
<dbReference type="GO" id="GO:0006825">
    <property type="term" value="P:copper ion transport"/>
    <property type="evidence" value="ECO:0007669"/>
    <property type="project" value="UniProtKB-KW"/>
</dbReference>
<dbReference type="Gene3D" id="3.40.1110.10">
    <property type="entry name" value="Calcium-transporting ATPase, cytoplasmic domain N"/>
    <property type="match status" value="1"/>
</dbReference>
<keyword evidence="13 16" id="KW-0472">Membrane</keyword>
<keyword evidence="9 16" id="KW-0067">ATP-binding</keyword>
<evidence type="ECO:0000256" key="16">
    <source>
        <dbReference type="RuleBase" id="RU362081"/>
    </source>
</evidence>
<dbReference type="InterPro" id="IPR023298">
    <property type="entry name" value="ATPase_P-typ_TM_dom_sf"/>
</dbReference>
<dbReference type="InterPro" id="IPR044492">
    <property type="entry name" value="P_typ_ATPase_HD_dom"/>
</dbReference>
<keyword evidence="19" id="KW-1185">Reference proteome</keyword>
<evidence type="ECO:0000256" key="15">
    <source>
        <dbReference type="ARBA" id="ARBA00049338"/>
    </source>
</evidence>
<feature type="transmembrane region" description="Helical" evidence="16">
    <location>
        <begin position="260"/>
        <end position="280"/>
    </location>
</feature>
<keyword evidence="4" id="KW-0104">Cadmium</keyword>
<dbReference type="NCBIfam" id="TIGR01525">
    <property type="entry name" value="ATPase-IB_hvy"/>
    <property type="match status" value="1"/>
</dbReference>
<dbReference type="STRING" id="331679.IV81_GL000407"/>
<feature type="transmembrane region" description="Helical" evidence="16">
    <location>
        <begin position="12"/>
        <end position="29"/>
    </location>
</feature>
<keyword evidence="10" id="KW-1278">Translocase</keyword>
<dbReference type="NCBIfam" id="TIGR01494">
    <property type="entry name" value="ATPase_P-type"/>
    <property type="match status" value="1"/>
</dbReference>
<dbReference type="AlphaFoldDB" id="A0A0R2KVC3"/>
<dbReference type="SUPFAM" id="SSF56784">
    <property type="entry name" value="HAD-like"/>
    <property type="match status" value="1"/>
</dbReference>
<evidence type="ECO:0000256" key="3">
    <source>
        <dbReference type="ARBA" id="ARBA00022475"/>
    </source>
</evidence>
<evidence type="ECO:0000256" key="4">
    <source>
        <dbReference type="ARBA" id="ARBA00022539"/>
    </source>
</evidence>
<dbReference type="SFLD" id="SFLDG00002">
    <property type="entry name" value="C1.7:_P-type_atpase_like"/>
    <property type="match status" value="1"/>
</dbReference>
<comment type="catalytic activity">
    <reaction evidence="15">
        <text>Cd(2+)(in) + ATP + H2O = Cd(2+)(out) + ADP + phosphate + H(+)</text>
        <dbReference type="Rhea" id="RHEA:12132"/>
        <dbReference type="ChEBI" id="CHEBI:15377"/>
        <dbReference type="ChEBI" id="CHEBI:15378"/>
        <dbReference type="ChEBI" id="CHEBI:30616"/>
        <dbReference type="ChEBI" id="CHEBI:43474"/>
        <dbReference type="ChEBI" id="CHEBI:48775"/>
        <dbReference type="ChEBI" id="CHEBI:456216"/>
        <dbReference type="EC" id="7.2.2.21"/>
    </reaction>
</comment>
<feature type="transmembrane region" description="Helical" evidence="16">
    <location>
        <begin position="596"/>
        <end position="614"/>
    </location>
</feature>
<dbReference type="SFLD" id="SFLDF00027">
    <property type="entry name" value="p-type_atpase"/>
    <property type="match status" value="1"/>
</dbReference>
<dbReference type="InterPro" id="IPR018303">
    <property type="entry name" value="ATPase_P-typ_P_site"/>
</dbReference>
<dbReference type="GO" id="GO:0046872">
    <property type="term" value="F:metal ion binding"/>
    <property type="evidence" value="ECO:0007669"/>
    <property type="project" value="UniProtKB-KW"/>
</dbReference>
<feature type="transmembrane region" description="Helical" evidence="16">
    <location>
        <begin position="68"/>
        <end position="84"/>
    </location>
</feature>
<evidence type="ECO:0000313" key="19">
    <source>
        <dbReference type="Proteomes" id="UP000051859"/>
    </source>
</evidence>
<dbReference type="SUPFAM" id="SSF81653">
    <property type="entry name" value="Calcium ATPase, transduction domain A"/>
    <property type="match status" value="1"/>
</dbReference>
<evidence type="ECO:0000256" key="12">
    <source>
        <dbReference type="ARBA" id="ARBA00023008"/>
    </source>
</evidence>
<keyword evidence="3 16" id="KW-1003">Cell membrane</keyword>
<dbReference type="InterPro" id="IPR023214">
    <property type="entry name" value="HAD_sf"/>
</dbReference>
<keyword evidence="7 16" id="KW-0547">Nucleotide-binding</keyword>
<evidence type="ECO:0000256" key="8">
    <source>
        <dbReference type="ARBA" id="ARBA00022796"/>
    </source>
</evidence>
<evidence type="ECO:0000259" key="17">
    <source>
        <dbReference type="Pfam" id="PF00122"/>
    </source>
</evidence>
<evidence type="ECO:0000256" key="13">
    <source>
        <dbReference type="ARBA" id="ARBA00023136"/>
    </source>
</evidence>